<dbReference type="EMBL" id="NAJO01000005">
    <property type="protein sequence ID" value="OQO12055.1"/>
    <property type="molecule type" value="Genomic_DNA"/>
</dbReference>
<organism evidence="1 2">
    <name type="scientific">Cryoendolithus antarcticus</name>
    <dbReference type="NCBI Taxonomy" id="1507870"/>
    <lineage>
        <taxon>Eukaryota</taxon>
        <taxon>Fungi</taxon>
        <taxon>Dikarya</taxon>
        <taxon>Ascomycota</taxon>
        <taxon>Pezizomycotina</taxon>
        <taxon>Dothideomycetes</taxon>
        <taxon>Dothideomycetidae</taxon>
        <taxon>Cladosporiales</taxon>
        <taxon>Cladosporiaceae</taxon>
        <taxon>Cryoendolithus</taxon>
    </lineage>
</organism>
<evidence type="ECO:0000313" key="2">
    <source>
        <dbReference type="Proteomes" id="UP000192596"/>
    </source>
</evidence>
<sequence length="91" mass="9743">MKPQGPVGTLPRHTDNDLLPECSQAEVWSRAPKDQQRLDKKDCSVQRFVGVAMGLLMGNDGTDVLVSLASRDGCVEGREQMGGPCGVEDGT</sequence>
<evidence type="ECO:0000313" key="1">
    <source>
        <dbReference type="EMBL" id="OQO12055.1"/>
    </source>
</evidence>
<proteinExistence type="predicted"/>
<gene>
    <name evidence="1" type="ORF">B0A48_02694</name>
</gene>
<comment type="caution">
    <text evidence="1">The sequence shown here is derived from an EMBL/GenBank/DDBJ whole genome shotgun (WGS) entry which is preliminary data.</text>
</comment>
<dbReference type="InParanoid" id="A0A1V8TL19"/>
<accession>A0A1V8TL19</accession>
<protein>
    <submittedName>
        <fullName evidence="1">Uncharacterized protein</fullName>
    </submittedName>
</protein>
<dbReference type="Proteomes" id="UP000192596">
    <property type="component" value="Unassembled WGS sequence"/>
</dbReference>
<name>A0A1V8TL19_9PEZI</name>
<reference evidence="2" key="1">
    <citation type="submission" date="2017-03" db="EMBL/GenBank/DDBJ databases">
        <title>Genomes of endolithic fungi from Antarctica.</title>
        <authorList>
            <person name="Coleine C."/>
            <person name="Masonjones S."/>
            <person name="Stajich J.E."/>
        </authorList>
    </citation>
    <scope>NUCLEOTIDE SEQUENCE [LARGE SCALE GENOMIC DNA]</scope>
    <source>
        <strain evidence="2">CCFEE 5527</strain>
    </source>
</reference>
<dbReference type="AlphaFoldDB" id="A0A1V8TL19"/>
<keyword evidence="2" id="KW-1185">Reference proteome</keyword>